<dbReference type="SUPFAM" id="SSF56219">
    <property type="entry name" value="DNase I-like"/>
    <property type="match status" value="1"/>
</dbReference>
<proteinExistence type="predicted"/>
<dbReference type="EMBL" id="JRYB01000001">
    <property type="protein sequence ID" value="OIJ41137.1"/>
    <property type="molecule type" value="Genomic_DNA"/>
</dbReference>
<accession>A0A1S2N7S0</accession>
<dbReference type="InterPro" id="IPR050410">
    <property type="entry name" value="CCR4/nocturin_mRNA_transcr"/>
</dbReference>
<evidence type="ECO:0000256" key="1">
    <source>
        <dbReference type="SAM" id="SignalP"/>
    </source>
</evidence>
<evidence type="ECO:0000313" key="4">
    <source>
        <dbReference type="Proteomes" id="UP000180246"/>
    </source>
</evidence>
<evidence type="ECO:0000313" key="3">
    <source>
        <dbReference type="EMBL" id="OIJ41137.1"/>
    </source>
</evidence>
<dbReference type="GO" id="GO:0004519">
    <property type="term" value="F:endonuclease activity"/>
    <property type="evidence" value="ECO:0007669"/>
    <property type="project" value="UniProtKB-KW"/>
</dbReference>
<dbReference type="Gene3D" id="3.60.10.10">
    <property type="entry name" value="Endonuclease/exonuclease/phosphatase"/>
    <property type="match status" value="1"/>
</dbReference>
<dbReference type="CDD" id="cd09083">
    <property type="entry name" value="EEP-1"/>
    <property type="match status" value="1"/>
</dbReference>
<feature type="domain" description="Endonuclease/exonuclease/phosphatase" evidence="2">
    <location>
        <begin position="34"/>
        <end position="275"/>
    </location>
</feature>
<dbReference type="PROSITE" id="PS51257">
    <property type="entry name" value="PROKAR_LIPOPROTEIN"/>
    <property type="match status" value="1"/>
</dbReference>
<dbReference type="RefSeq" id="WP_071360321.1">
    <property type="nucleotide sequence ID" value="NZ_JRYB01000001.1"/>
</dbReference>
<organism evidence="3 4">
    <name type="scientific">Massilia timonae</name>
    <dbReference type="NCBI Taxonomy" id="47229"/>
    <lineage>
        <taxon>Bacteria</taxon>
        <taxon>Pseudomonadati</taxon>
        <taxon>Pseudomonadota</taxon>
        <taxon>Betaproteobacteria</taxon>
        <taxon>Burkholderiales</taxon>
        <taxon>Oxalobacteraceae</taxon>
        <taxon>Telluria group</taxon>
        <taxon>Massilia</taxon>
    </lineage>
</organism>
<dbReference type="AlphaFoldDB" id="A0A1S2N7S0"/>
<evidence type="ECO:0000259" key="2">
    <source>
        <dbReference type="Pfam" id="PF03372"/>
    </source>
</evidence>
<dbReference type="Proteomes" id="UP000180246">
    <property type="component" value="Unassembled WGS sequence"/>
</dbReference>
<comment type="caution">
    <text evidence="3">The sequence shown here is derived from an EMBL/GenBank/DDBJ whole genome shotgun (WGS) entry which is preliminary data.</text>
</comment>
<dbReference type="PANTHER" id="PTHR12121:SF36">
    <property type="entry name" value="ENDONUCLEASE_EXONUCLEASE_PHOSPHATASE DOMAIN-CONTAINING PROTEIN"/>
    <property type="match status" value="1"/>
</dbReference>
<name>A0A1S2N7S0_9BURK</name>
<feature type="signal peptide" evidence="1">
    <location>
        <begin position="1"/>
        <end position="24"/>
    </location>
</feature>
<keyword evidence="3" id="KW-0540">Nuclease</keyword>
<dbReference type="InterPro" id="IPR036691">
    <property type="entry name" value="Endo/exonu/phosph_ase_sf"/>
</dbReference>
<gene>
    <name evidence="3" type="ORF">LO55_515</name>
</gene>
<sequence>MKIVFSLFAAFAMLIGVACAPAVAFERGEPMNVASFNLRYDNPQDGPNAWPARREMVKALIRHHEFDIVGTQEGLAGQVADLAAMEEFDHVGVGRDDGKQAGEHSAIFFRKSRFALLDKGDFWLSETPDRPSLGWDATCCHRIVSWARLRERASGRVLYVFSAHFDHEGVVARRASSELLLRKIAEISRGEPAICTGDFNSTPDTPQMRAMATTMRDAYQVSRTPPYGPVGTYNGFRLDAPSRDRIDYIYVDRHFEVLKYAALGDSLHGRYPSDHHPVVARVQFR</sequence>
<dbReference type="PANTHER" id="PTHR12121">
    <property type="entry name" value="CARBON CATABOLITE REPRESSOR PROTEIN 4"/>
    <property type="match status" value="1"/>
</dbReference>
<reference evidence="3 4" key="1">
    <citation type="submission" date="2014-10" db="EMBL/GenBank/DDBJ databases">
        <authorList>
            <person name="Seo M.-J."/>
            <person name="Seok Y.J."/>
            <person name="Cha I.-T."/>
        </authorList>
    </citation>
    <scope>NUCLEOTIDE SEQUENCE [LARGE SCALE GENOMIC DNA]</scope>
    <source>
        <strain evidence="3 4">NEU</strain>
    </source>
</reference>
<keyword evidence="3" id="KW-0269">Exonuclease</keyword>
<dbReference type="Pfam" id="PF03372">
    <property type="entry name" value="Exo_endo_phos"/>
    <property type="match status" value="1"/>
</dbReference>
<protein>
    <submittedName>
        <fullName evidence="3">Endonuclease/Exonuclease/phosphatase family protein</fullName>
    </submittedName>
</protein>
<keyword evidence="1" id="KW-0732">Signal</keyword>
<dbReference type="GO" id="GO:0000175">
    <property type="term" value="F:3'-5'-RNA exonuclease activity"/>
    <property type="evidence" value="ECO:0007669"/>
    <property type="project" value="TreeGrafter"/>
</dbReference>
<dbReference type="InterPro" id="IPR005135">
    <property type="entry name" value="Endo/exonuclease/phosphatase"/>
</dbReference>
<feature type="chain" id="PRO_5010255159" evidence="1">
    <location>
        <begin position="25"/>
        <end position="285"/>
    </location>
</feature>
<keyword evidence="3" id="KW-0255">Endonuclease</keyword>
<keyword evidence="3" id="KW-0378">Hydrolase</keyword>